<dbReference type="WBParaSite" id="SCUD_0000581401-mRNA-1">
    <property type="protein sequence ID" value="SCUD_0000581401-mRNA-1"/>
    <property type="gene ID" value="SCUD_0000581401"/>
</dbReference>
<evidence type="ECO:0000313" key="1">
    <source>
        <dbReference type="EMBL" id="VDO98469.1"/>
    </source>
</evidence>
<reference evidence="1 2" key="2">
    <citation type="submission" date="2018-11" db="EMBL/GenBank/DDBJ databases">
        <authorList>
            <consortium name="Pathogen Informatics"/>
        </authorList>
    </citation>
    <scope>NUCLEOTIDE SEQUENCE [LARGE SCALE GENOMIC DNA]</scope>
    <source>
        <strain evidence="1">Dakar</strain>
        <strain evidence="2">Dakar, Senegal</strain>
    </source>
</reference>
<organism evidence="3">
    <name type="scientific">Schistosoma curassoni</name>
    <dbReference type="NCBI Taxonomy" id="6186"/>
    <lineage>
        <taxon>Eukaryota</taxon>
        <taxon>Metazoa</taxon>
        <taxon>Spiralia</taxon>
        <taxon>Lophotrochozoa</taxon>
        <taxon>Platyhelminthes</taxon>
        <taxon>Trematoda</taxon>
        <taxon>Digenea</taxon>
        <taxon>Strigeidida</taxon>
        <taxon>Schistosomatoidea</taxon>
        <taxon>Schistosomatidae</taxon>
        <taxon>Schistosoma</taxon>
    </lineage>
</organism>
<accession>A0A183JSX4</accession>
<evidence type="ECO:0000313" key="2">
    <source>
        <dbReference type="Proteomes" id="UP000279833"/>
    </source>
</evidence>
<gene>
    <name evidence="1" type="ORF">SCUD_LOCUS5814</name>
</gene>
<protein>
    <submittedName>
        <fullName evidence="1 3">Uncharacterized protein</fullName>
    </submittedName>
</protein>
<keyword evidence="2" id="KW-1185">Reference proteome</keyword>
<name>A0A183JSX4_9TREM</name>
<dbReference type="Proteomes" id="UP000279833">
    <property type="component" value="Unassembled WGS sequence"/>
</dbReference>
<proteinExistence type="predicted"/>
<reference evidence="3" key="1">
    <citation type="submission" date="2016-06" db="UniProtKB">
        <authorList>
            <consortium name="WormBaseParasite"/>
        </authorList>
    </citation>
    <scope>IDENTIFICATION</scope>
</reference>
<dbReference type="AlphaFoldDB" id="A0A183JSX4"/>
<sequence>MWGNLPQVLLQRTTEKSIYRSITSSYDSQKPNCY</sequence>
<evidence type="ECO:0000313" key="3">
    <source>
        <dbReference type="WBParaSite" id="SCUD_0000581401-mRNA-1"/>
    </source>
</evidence>
<dbReference type="EMBL" id="UZAK01010475">
    <property type="protein sequence ID" value="VDO98469.1"/>
    <property type="molecule type" value="Genomic_DNA"/>
</dbReference>